<evidence type="ECO:0000313" key="18">
    <source>
        <dbReference type="EMBL" id="MEM0572572.1"/>
    </source>
</evidence>
<evidence type="ECO:0000256" key="13">
    <source>
        <dbReference type="PIRSR" id="PIRSR603373-1"/>
    </source>
</evidence>
<dbReference type="Gene3D" id="3.40.50.300">
    <property type="entry name" value="P-loop containing nucleotide triphosphate hydrolases"/>
    <property type="match status" value="1"/>
</dbReference>
<dbReference type="Proteomes" id="UP001390963">
    <property type="component" value="Unassembled WGS sequence"/>
</dbReference>
<accession>A0AB35YQY2</accession>
<dbReference type="PANTHER" id="PTHR43185">
    <property type="entry name" value="FERROUS IRON TRANSPORT PROTEIN B"/>
    <property type="match status" value="1"/>
</dbReference>
<dbReference type="InterPro" id="IPR011640">
    <property type="entry name" value="Fe2_transport_prot_B_C"/>
</dbReference>
<feature type="transmembrane region" description="Helical" evidence="15">
    <location>
        <begin position="510"/>
        <end position="530"/>
    </location>
</feature>
<keyword evidence="14" id="KW-0460">Magnesium</keyword>
<feature type="binding site" evidence="13">
    <location>
        <begin position="11"/>
        <end position="18"/>
    </location>
    <ligand>
        <name>GTP</name>
        <dbReference type="ChEBI" id="CHEBI:37565"/>
        <label>1</label>
    </ligand>
</feature>
<dbReference type="AlphaFoldDB" id="A0AB35YQY2"/>
<evidence type="ECO:0000256" key="8">
    <source>
        <dbReference type="ARBA" id="ARBA00023004"/>
    </source>
</evidence>
<sequence>MAKHINVALIGNPNTGKTSVFNRLTGLNQKVGNYPGITVEKKQGSCKFGRACKVHVLDLPGTYSLNASSLDENVVIELLLNKNDKDFPDVAVVVADVENLKRNLLLFTQIKDLGIPAILAINMSDRMKRKAISLDVPLLEEKLQTKIALISSRKNLGFEYLKELIENYNQLSTKPCLNASSISPEYFDRLRKAFPNQDLYKLWLVITQDVNFGKLDRNELKGVVSFKTESKSNLKRLQQKETIIRYQFINETLKQTLHIDSANAKDLRSRLDRILTHKVWGYVIFFGILLLIFQAIFDWSEYPMDFIDQTFASLSEWAKTTLPAGEFSNLIAEGIIPGLGGIVIFIPQIAFLFLFISILEETGYMSRVVFLMDKLMRRFGLSGKSVVPLVAGTACAIPAIMATRNIENWKERLITILVTPFTTCSARLPVYLIIIALVIPDTRVLGIFSLQGLTLMFMYILGFGAAIFSAYLLDKILKIRSKSFFVVEMPNYKLPLPKNVLITVVEKTKAFVFGAGKIILAISVILWVLASYGPGNFNNAEEIIKSEYASQNLSEEEIEMHIDSYKLEHSYIGHIGHAIEPAVRPLGYDWKIGIALVSSFAAREVFVGTLATIYSVGNDDEQTIKSRMAAEVNPVLGGPLFNFASGVSLLLFYAFAMQCMSTLAIVKRETNSWKWPMWQLVVMTVIAYVVSLAAYQFLK</sequence>
<dbReference type="InterPro" id="IPR011642">
    <property type="entry name" value="Gate_dom"/>
</dbReference>
<evidence type="ECO:0000256" key="14">
    <source>
        <dbReference type="PIRSR" id="PIRSR603373-2"/>
    </source>
</evidence>
<evidence type="ECO:0000256" key="2">
    <source>
        <dbReference type="ARBA" id="ARBA00022448"/>
    </source>
</evidence>
<feature type="binding site" evidence="13">
    <location>
        <begin position="122"/>
        <end position="125"/>
    </location>
    <ligand>
        <name>GTP</name>
        <dbReference type="ChEBI" id="CHEBI:37565"/>
        <label>1</label>
    </ligand>
</feature>
<keyword evidence="7 15" id="KW-1133">Transmembrane helix</keyword>
<evidence type="ECO:0000256" key="3">
    <source>
        <dbReference type="ARBA" id="ARBA00022475"/>
    </source>
</evidence>
<keyword evidence="6 13" id="KW-0547">Nucleotide-binding</keyword>
<dbReference type="PROSITE" id="PS51711">
    <property type="entry name" value="G_FEOB"/>
    <property type="match status" value="1"/>
</dbReference>
<comment type="function">
    <text evidence="15">Probable transporter of a GTP-driven Fe(2+) uptake system.</text>
</comment>
<feature type="binding site" evidence="13">
    <location>
        <begin position="58"/>
        <end position="61"/>
    </location>
    <ligand>
        <name>GTP</name>
        <dbReference type="ChEBI" id="CHEBI:37565"/>
        <label>1</label>
    </ligand>
</feature>
<comment type="caution">
    <text evidence="17">The sequence shown here is derived from an EMBL/GenBank/DDBJ whole genome shotgun (WGS) entry which is preliminary data.</text>
</comment>
<evidence type="ECO:0000256" key="4">
    <source>
        <dbReference type="ARBA" id="ARBA00022496"/>
    </source>
</evidence>
<dbReference type="InterPro" id="IPR006073">
    <property type="entry name" value="GTP-bd"/>
</dbReference>
<feature type="binding site" evidence="14">
    <location>
        <position position="26"/>
    </location>
    <ligand>
        <name>Mg(2+)</name>
        <dbReference type="ChEBI" id="CHEBI:18420"/>
        <label>2</label>
    </ligand>
</feature>
<dbReference type="InterPro" id="IPR050860">
    <property type="entry name" value="FeoB_GTPase"/>
</dbReference>
<dbReference type="EMBL" id="JAZBJM010000002">
    <property type="protein sequence ID" value="MEM0517622.1"/>
    <property type="molecule type" value="Genomic_DNA"/>
</dbReference>
<feature type="transmembrane region" description="Helical" evidence="15">
    <location>
        <begin position="335"/>
        <end position="359"/>
    </location>
</feature>
<evidence type="ECO:0000313" key="20">
    <source>
        <dbReference type="Proteomes" id="UP001390963"/>
    </source>
</evidence>
<dbReference type="CDD" id="cd01879">
    <property type="entry name" value="FeoB"/>
    <property type="match status" value="1"/>
</dbReference>
<evidence type="ECO:0000256" key="12">
    <source>
        <dbReference type="NCBIfam" id="TIGR00437"/>
    </source>
</evidence>
<evidence type="ECO:0000256" key="10">
    <source>
        <dbReference type="ARBA" id="ARBA00023134"/>
    </source>
</evidence>
<dbReference type="SUPFAM" id="SSF52540">
    <property type="entry name" value="P-loop containing nucleoside triphosphate hydrolases"/>
    <property type="match status" value="1"/>
</dbReference>
<dbReference type="EMBL" id="JBANCF010000002">
    <property type="protein sequence ID" value="MEM0572572.1"/>
    <property type="molecule type" value="Genomic_DNA"/>
</dbReference>
<dbReference type="NCBIfam" id="TIGR00437">
    <property type="entry name" value="feoB"/>
    <property type="match status" value="1"/>
</dbReference>
<keyword evidence="20" id="KW-1185">Reference proteome</keyword>
<dbReference type="Proteomes" id="UP001388259">
    <property type="component" value="Unassembled WGS sequence"/>
</dbReference>
<dbReference type="InterPro" id="IPR003373">
    <property type="entry name" value="Fe2_transport_prot-B"/>
</dbReference>
<protein>
    <recommendedName>
        <fullName evidence="12 15">Ferrous iron transport protein B</fullName>
    </recommendedName>
</protein>
<feature type="transmembrane region" description="Helical" evidence="15">
    <location>
        <begin position="445"/>
        <end position="473"/>
    </location>
</feature>
<evidence type="ECO:0000313" key="19">
    <source>
        <dbReference type="Proteomes" id="UP001388259"/>
    </source>
</evidence>
<evidence type="ECO:0000256" key="11">
    <source>
        <dbReference type="ARBA" id="ARBA00023136"/>
    </source>
</evidence>
<feature type="transmembrane region" description="Helical" evidence="15">
    <location>
        <begin position="643"/>
        <end position="666"/>
    </location>
</feature>
<feature type="transmembrane region" description="Helical" evidence="15">
    <location>
        <begin position="678"/>
        <end position="698"/>
    </location>
</feature>
<keyword evidence="11 15" id="KW-0472">Membrane</keyword>
<dbReference type="Pfam" id="PF02421">
    <property type="entry name" value="FeoB_N"/>
    <property type="match status" value="1"/>
</dbReference>
<keyword evidence="8 15" id="KW-0408">Iron</keyword>
<dbReference type="GO" id="GO:0005525">
    <property type="term" value="F:GTP binding"/>
    <property type="evidence" value="ECO:0007669"/>
    <property type="project" value="UniProtKB-KW"/>
</dbReference>
<dbReference type="InterPro" id="IPR030389">
    <property type="entry name" value="G_FEOB_dom"/>
</dbReference>
<evidence type="ECO:0000256" key="15">
    <source>
        <dbReference type="RuleBase" id="RU362098"/>
    </source>
</evidence>
<comment type="subcellular location">
    <subcellularLocation>
        <location evidence="15">Cell inner membrane</location>
        <topology evidence="15">Multi-pass membrane protein</topology>
    </subcellularLocation>
    <subcellularLocation>
        <location evidence="1">Cell membrane</location>
        <topology evidence="1">Multi-pass membrane protein</topology>
    </subcellularLocation>
</comment>
<keyword evidence="4 15" id="KW-0410">Iron transport</keyword>
<feature type="transmembrane region" description="Helical" evidence="15">
    <location>
        <begin position="379"/>
        <end position="401"/>
    </location>
</feature>
<feature type="binding site" evidence="14">
    <location>
        <position position="22"/>
    </location>
    <ligand>
        <name>Mg(2+)</name>
        <dbReference type="ChEBI" id="CHEBI:18420"/>
        <label>1</label>
    </ligand>
</feature>
<evidence type="ECO:0000313" key="17">
    <source>
        <dbReference type="EMBL" id="MEM0517622.1"/>
    </source>
</evidence>
<dbReference type="Pfam" id="PF07664">
    <property type="entry name" value="FeoB_C"/>
    <property type="match status" value="1"/>
</dbReference>
<dbReference type="GO" id="GO:0015093">
    <property type="term" value="F:ferrous iron transmembrane transporter activity"/>
    <property type="evidence" value="ECO:0007669"/>
    <property type="project" value="UniProtKB-UniRule"/>
</dbReference>
<gene>
    <name evidence="17" type="primary">feoB</name>
    <name evidence="18" type="ORF">VZD24_03505</name>
    <name evidence="17" type="ORF">VZD85_04605</name>
</gene>
<name>A0AB35YQY2_9FLAO</name>
<dbReference type="GO" id="GO:0046872">
    <property type="term" value="F:metal ion binding"/>
    <property type="evidence" value="ECO:0007669"/>
    <property type="project" value="UniProtKB-KW"/>
</dbReference>
<feature type="transmembrane region" description="Helical" evidence="15">
    <location>
        <begin position="279"/>
        <end position="297"/>
    </location>
</feature>
<proteinExistence type="inferred from homology"/>
<dbReference type="GO" id="GO:0005886">
    <property type="term" value="C:plasma membrane"/>
    <property type="evidence" value="ECO:0007669"/>
    <property type="project" value="UniProtKB-SubCell"/>
</dbReference>
<evidence type="ECO:0000256" key="5">
    <source>
        <dbReference type="ARBA" id="ARBA00022692"/>
    </source>
</evidence>
<comment type="similarity">
    <text evidence="15">Belongs to the TRAFAC class TrmE-Era-EngA-EngB-Septin-like GTPase superfamily. FeoB GTPase (TC 9.A.8) family.</text>
</comment>
<feature type="transmembrane region" description="Helical" evidence="15">
    <location>
        <begin position="413"/>
        <end position="439"/>
    </location>
</feature>
<feature type="binding site" evidence="14">
    <location>
        <position position="25"/>
    </location>
    <ligand>
        <name>Mg(2+)</name>
        <dbReference type="ChEBI" id="CHEBI:18420"/>
        <label>2</label>
    </ligand>
</feature>
<keyword evidence="10 13" id="KW-0342">GTP-binding</keyword>
<organism evidence="17 19">
    <name type="scientific">Aequorivita flava</name>
    <dbReference type="NCBI Taxonomy" id="3114371"/>
    <lineage>
        <taxon>Bacteria</taxon>
        <taxon>Pseudomonadati</taxon>
        <taxon>Bacteroidota</taxon>
        <taxon>Flavobacteriia</taxon>
        <taxon>Flavobacteriales</taxon>
        <taxon>Flavobacteriaceae</taxon>
        <taxon>Aequorivita</taxon>
    </lineage>
</organism>
<evidence type="ECO:0000259" key="16">
    <source>
        <dbReference type="PROSITE" id="PS51711"/>
    </source>
</evidence>
<evidence type="ECO:0000256" key="7">
    <source>
        <dbReference type="ARBA" id="ARBA00022989"/>
    </source>
</evidence>
<dbReference type="InterPro" id="IPR027417">
    <property type="entry name" value="P-loop_NTPase"/>
</dbReference>
<evidence type="ECO:0000256" key="1">
    <source>
        <dbReference type="ARBA" id="ARBA00004651"/>
    </source>
</evidence>
<keyword evidence="5 15" id="KW-0812">Transmembrane</keyword>
<feature type="binding site" evidence="13">
    <location>
        <begin position="36"/>
        <end position="40"/>
    </location>
    <ligand>
        <name>GTP</name>
        <dbReference type="ChEBI" id="CHEBI:37565"/>
        <label>1</label>
    </ligand>
</feature>
<keyword evidence="2 15" id="KW-0813">Transport</keyword>
<keyword evidence="3" id="KW-1003">Cell membrane</keyword>
<dbReference type="RefSeq" id="WP_342686844.1">
    <property type="nucleotide sequence ID" value="NZ_JAZBJM010000002.1"/>
</dbReference>
<feature type="domain" description="FeoB-type G" evidence="16">
    <location>
        <begin position="4"/>
        <end position="171"/>
    </location>
</feature>
<reference evidence="17 20" key="1">
    <citation type="submission" date="2024-01" db="EMBL/GenBank/DDBJ databases">
        <title>Aequorivita flavus sp. nov., isolated from deep-sea sediment.</title>
        <authorList>
            <person name="Chen X."/>
        </authorList>
    </citation>
    <scope>NUCLEOTIDE SEQUENCE</scope>
    <source>
        <strain evidence="17">MCCC 1A16923</strain>
        <strain evidence="18 20">MCCC 1A16935</strain>
    </source>
</reference>
<dbReference type="PANTHER" id="PTHR43185:SF1">
    <property type="entry name" value="FE(2+) TRANSPORTER FEOB"/>
    <property type="match status" value="1"/>
</dbReference>
<keyword evidence="9" id="KW-0406">Ion transport</keyword>
<dbReference type="PRINTS" id="PR00326">
    <property type="entry name" value="GTP1OBG"/>
</dbReference>
<keyword evidence="14" id="KW-0479">Metal-binding</keyword>
<dbReference type="Pfam" id="PF07670">
    <property type="entry name" value="Gate"/>
    <property type="match status" value="2"/>
</dbReference>
<evidence type="ECO:0000256" key="6">
    <source>
        <dbReference type="ARBA" id="ARBA00022741"/>
    </source>
</evidence>
<evidence type="ECO:0000256" key="9">
    <source>
        <dbReference type="ARBA" id="ARBA00023065"/>
    </source>
</evidence>